<keyword evidence="1" id="KW-0732">Signal</keyword>
<reference evidence="3" key="1">
    <citation type="submission" date="2019-02" db="EMBL/GenBank/DDBJ databases">
        <title>Draft genome sequence of Muricauda sp. 176CP4-71.</title>
        <authorList>
            <person name="Park J.-S."/>
        </authorList>
    </citation>
    <scope>NUCLEOTIDE SEQUENCE [LARGE SCALE GENOMIC DNA]</scope>
    <source>
        <strain evidence="3">176GS2-150</strain>
    </source>
</reference>
<dbReference type="EMBL" id="SHLY01000003">
    <property type="protein sequence ID" value="TAA45845.1"/>
    <property type="molecule type" value="Genomic_DNA"/>
</dbReference>
<dbReference type="RefSeq" id="WP_130566786.1">
    <property type="nucleotide sequence ID" value="NZ_SHLY01000003.1"/>
</dbReference>
<keyword evidence="3" id="KW-1185">Reference proteome</keyword>
<accession>A0ABY1WP37</accession>
<feature type="signal peptide" evidence="1">
    <location>
        <begin position="1"/>
        <end position="25"/>
    </location>
</feature>
<evidence type="ECO:0000256" key="1">
    <source>
        <dbReference type="SAM" id="SignalP"/>
    </source>
</evidence>
<evidence type="ECO:0008006" key="4">
    <source>
        <dbReference type="Google" id="ProtNLM"/>
    </source>
</evidence>
<name>A0ABY1WP37_9GAMM</name>
<sequence length="318" mass="36192">MKRMDKWFSLFLAALVMVALQPCQANERMGERPSTATVSAAETIVRMTPKQSAEDASHSYLVALLALALDNTEPEYGPARVEFMPIALNQGLILHLLDIGGVLDVVASAPTAERETLFRAARVPLLMGLLGYRMMIIRPEDKEKFAAITEPEQLQALKACQGKYWPDTDILENQGYQVVRVEEFTQMFEYLQSGLCDYFPRAITEGYGELDAYNEAHPDTPLMAYDQTLLHYVVPFYFFTSHQNFELAARLELGLQRAIEQGALLELMKKHEVTKVAFPLHKWKDAVVFEVANPTLSKSIPLYEREYWLQLPVKQRKQ</sequence>
<dbReference type="Proteomes" id="UP000292544">
    <property type="component" value="Unassembled WGS sequence"/>
</dbReference>
<gene>
    <name evidence="2" type="ORF">EXY25_10840</name>
</gene>
<feature type="chain" id="PRO_5046564043" description="Solute-binding protein family 3/N-terminal domain-containing protein" evidence="1">
    <location>
        <begin position="26"/>
        <end position="318"/>
    </location>
</feature>
<organism evidence="2 3">
    <name type="scientific">Corallincola spongiicola</name>
    <dbReference type="NCBI Taxonomy" id="2520508"/>
    <lineage>
        <taxon>Bacteria</taxon>
        <taxon>Pseudomonadati</taxon>
        <taxon>Pseudomonadota</taxon>
        <taxon>Gammaproteobacteria</taxon>
        <taxon>Alteromonadales</taxon>
        <taxon>Psychromonadaceae</taxon>
        <taxon>Corallincola</taxon>
    </lineage>
</organism>
<comment type="caution">
    <text evidence="2">The sequence shown here is derived from an EMBL/GenBank/DDBJ whole genome shotgun (WGS) entry which is preliminary data.</text>
</comment>
<evidence type="ECO:0000313" key="3">
    <source>
        <dbReference type="Proteomes" id="UP000292544"/>
    </source>
</evidence>
<proteinExistence type="predicted"/>
<dbReference type="SUPFAM" id="SSF53850">
    <property type="entry name" value="Periplasmic binding protein-like II"/>
    <property type="match status" value="1"/>
</dbReference>
<evidence type="ECO:0000313" key="2">
    <source>
        <dbReference type="EMBL" id="TAA45845.1"/>
    </source>
</evidence>
<protein>
    <recommendedName>
        <fullName evidence="4">Solute-binding protein family 3/N-terminal domain-containing protein</fullName>
    </recommendedName>
</protein>